<feature type="domain" description="Cyclic nucleotide-binding" evidence="6">
    <location>
        <begin position="158"/>
        <end position="246"/>
    </location>
</feature>
<dbReference type="InterPro" id="IPR012318">
    <property type="entry name" value="HTH_CRP"/>
</dbReference>
<dbReference type="CDD" id="cd00038">
    <property type="entry name" value="CAP_ED"/>
    <property type="match status" value="1"/>
</dbReference>
<dbReference type="PANTHER" id="PTHR43547">
    <property type="entry name" value="TWO-COMPONENT HISTIDINE KINASE"/>
    <property type="match status" value="1"/>
</dbReference>
<keyword evidence="4" id="KW-0804">Transcription</keyword>
<dbReference type="PANTHER" id="PTHR43547:SF2">
    <property type="entry name" value="HYBRID SIGNAL TRANSDUCTION HISTIDINE KINASE C"/>
    <property type="match status" value="1"/>
</dbReference>
<evidence type="ECO:0000313" key="9">
    <source>
        <dbReference type="EMBL" id="MFD0761711.1"/>
    </source>
</evidence>
<dbReference type="PROSITE" id="PS50042">
    <property type="entry name" value="CNMP_BINDING_3"/>
    <property type="match status" value="1"/>
</dbReference>
<feature type="domain" description="HTH crp-type" evidence="8">
    <location>
        <begin position="277"/>
        <end position="346"/>
    </location>
</feature>
<keyword evidence="2" id="KW-0805">Transcription regulation</keyword>
<gene>
    <name evidence="9" type="ORF">ACFQZW_06415</name>
</gene>
<comment type="caution">
    <text evidence="9">The sequence shown here is derived from an EMBL/GenBank/DDBJ whole genome shotgun (WGS) entry which is preliminary data.</text>
</comment>
<sequence>MKTILIIEDDTVLRETTAEILELENYKVFTAANGKRGVEQAKIMLPDIIICDIMMPEMDGYEVLEILSTYEETKRIPFIFLSAKTETKDVRKGMDLGADDYLTKPINEDLLISAIESRLAKAALLKEVEKVEAPIKEPKNPYSEIETIEDLKNYFCDYGTSNNLKKGKIIYEEGDLSNNIYFIYKGVIKTYKIDELGKELIINILKDDDFFGVSAIIDGSYYFESVKTMEDSEVMFLSKKTVLEILESNHKLTLDFFQLMNNSLTEVKEQLLEMAYGSMKRKTAKTILKFADKMSHKSSDSINISRRDLAGVAGIATESLIRTLTDMKKEGILEIEGRNIRILDLGKLESYN</sequence>
<organism evidence="9 10">
    <name type="scientific">Lutibacter aestuarii</name>
    <dbReference type="NCBI Taxonomy" id="861111"/>
    <lineage>
        <taxon>Bacteria</taxon>
        <taxon>Pseudomonadati</taxon>
        <taxon>Bacteroidota</taxon>
        <taxon>Flavobacteriia</taxon>
        <taxon>Flavobacteriales</taxon>
        <taxon>Flavobacteriaceae</taxon>
        <taxon>Lutibacter</taxon>
    </lineage>
</organism>
<dbReference type="CDD" id="cd17574">
    <property type="entry name" value="REC_OmpR"/>
    <property type="match status" value="1"/>
</dbReference>
<dbReference type="InterPro" id="IPR036388">
    <property type="entry name" value="WH-like_DNA-bd_sf"/>
</dbReference>
<proteinExistence type="predicted"/>
<evidence type="ECO:0000256" key="4">
    <source>
        <dbReference type="ARBA" id="ARBA00023163"/>
    </source>
</evidence>
<dbReference type="SUPFAM" id="SSF51206">
    <property type="entry name" value="cAMP-binding domain-like"/>
    <property type="match status" value="1"/>
</dbReference>
<dbReference type="InterPro" id="IPR014710">
    <property type="entry name" value="RmlC-like_jellyroll"/>
</dbReference>
<feature type="domain" description="Response regulatory" evidence="7">
    <location>
        <begin position="3"/>
        <end position="119"/>
    </location>
</feature>
<keyword evidence="3" id="KW-0238">DNA-binding</keyword>
<evidence type="ECO:0000259" key="8">
    <source>
        <dbReference type="PROSITE" id="PS51063"/>
    </source>
</evidence>
<evidence type="ECO:0000259" key="6">
    <source>
        <dbReference type="PROSITE" id="PS50042"/>
    </source>
</evidence>
<name>A0ABW2Z4J9_9FLAO</name>
<accession>A0ABW2Z4J9</accession>
<dbReference type="SMART" id="SM00419">
    <property type="entry name" value="HTH_CRP"/>
    <property type="match status" value="1"/>
</dbReference>
<dbReference type="Proteomes" id="UP001597032">
    <property type="component" value="Unassembled WGS sequence"/>
</dbReference>
<dbReference type="Gene3D" id="3.40.50.2300">
    <property type="match status" value="1"/>
</dbReference>
<dbReference type="InterPro" id="IPR011006">
    <property type="entry name" value="CheY-like_superfamily"/>
</dbReference>
<dbReference type="Gene3D" id="1.10.10.10">
    <property type="entry name" value="Winged helix-like DNA-binding domain superfamily/Winged helix DNA-binding domain"/>
    <property type="match status" value="1"/>
</dbReference>
<dbReference type="SMART" id="SM00100">
    <property type="entry name" value="cNMP"/>
    <property type="match status" value="1"/>
</dbReference>
<evidence type="ECO:0000256" key="1">
    <source>
        <dbReference type="ARBA" id="ARBA00022553"/>
    </source>
</evidence>
<protein>
    <submittedName>
        <fullName evidence="9">Response regulator</fullName>
    </submittedName>
</protein>
<keyword evidence="10" id="KW-1185">Reference proteome</keyword>
<dbReference type="Pfam" id="PF00072">
    <property type="entry name" value="Response_reg"/>
    <property type="match status" value="1"/>
</dbReference>
<dbReference type="RefSeq" id="WP_298262619.1">
    <property type="nucleotide sequence ID" value="NZ_JBHTIC010000006.1"/>
</dbReference>
<dbReference type="Pfam" id="PF13545">
    <property type="entry name" value="HTH_Crp_2"/>
    <property type="match status" value="1"/>
</dbReference>
<dbReference type="PROSITE" id="PS50110">
    <property type="entry name" value="RESPONSE_REGULATORY"/>
    <property type="match status" value="1"/>
</dbReference>
<dbReference type="InterPro" id="IPR036390">
    <property type="entry name" value="WH_DNA-bd_sf"/>
</dbReference>
<evidence type="ECO:0000256" key="5">
    <source>
        <dbReference type="PROSITE-ProRule" id="PRU00169"/>
    </source>
</evidence>
<dbReference type="SUPFAM" id="SSF52172">
    <property type="entry name" value="CheY-like"/>
    <property type="match status" value="1"/>
</dbReference>
<reference evidence="10" key="1">
    <citation type="journal article" date="2019" name="Int. J. Syst. Evol. Microbiol.">
        <title>The Global Catalogue of Microorganisms (GCM) 10K type strain sequencing project: providing services to taxonomists for standard genome sequencing and annotation.</title>
        <authorList>
            <consortium name="The Broad Institute Genomics Platform"/>
            <consortium name="The Broad Institute Genome Sequencing Center for Infectious Disease"/>
            <person name="Wu L."/>
            <person name="Ma J."/>
        </authorList>
    </citation>
    <scope>NUCLEOTIDE SEQUENCE [LARGE SCALE GENOMIC DNA]</scope>
    <source>
        <strain evidence="10">CCUG 60022</strain>
    </source>
</reference>
<dbReference type="Gene3D" id="2.60.120.10">
    <property type="entry name" value="Jelly Rolls"/>
    <property type="match status" value="1"/>
</dbReference>
<dbReference type="EMBL" id="JBHTIC010000006">
    <property type="protein sequence ID" value="MFD0761711.1"/>
    <property type="molecule type" value="Genomic_DNA"/>
</dbReference>
<dbReference type="PROSITE" id="PS51063">
    <property type="entry name" value="HTH_CRP_2"/>
    <property type="match status" value="1"/>
</dbReference>
<dbReference type="InterPro" id="IPR001789">
    <property type="entry name" value="Sig_transdc_resp-reg_receiver"/>
</dbReference>
<dbReference type="Pfam" id="PF00027">
    <property type="entry name" value="cNMP_binding"/>
    <property type="match status" value="1"/>
</dbReference>
<evidence type="ECO:0000256" key="3">
    <source>
        <dbReference type="ARBA" id="ARBA00023125"/>
    </source>
</evidence>
<keyword evidence="1 5" id="KW-0597">Phosphoprotein</keyword>
<evidence type="ECO:0000259" key="7">
    <source>
        <dbReference type="PROSITE" id="PS50110"/>
    </source>
</evidence>
<feature type="modified residue" description="4-aspartylphosphate" evidence="5">
    <location>
        <position position="52"/>
    </location>
</feature>
<evidence type="ECO:0000313" key="10">
    <source>
        <dbReference type="Proteomes" id="UP001597032"/>
    </source>
</evidence>
<evidence type="ECO:0000256" key="2">
    <source>
        <dbReference type="ARBA" id="ARBA00023015"/>
    </source>
</evidence>
<dbReference type="InterPro" id="IPR000595">
    <property type="entry name" value="cNMP-bd_dom"/>
</dbReference>
<dbReference type="InterPro" id="IPR018490">
    <property type="entry name" value="cNMP-bd_dom_sf"/>
</dbReference>
<dbReference type="SMART" id="SM00448">
    <property type="entry name" value="REC"/>
    <property type="match status" value="1"/>
</dbReference>
<dbReference type="SUPFAM" id="SSF46785">
    <property type="entry name" value="Winged helix' DNA-binding domain"/>
    <property type="match status" value="1"/>
</dbReference>